<proteinExistence type="predicted"/>
<dbReference type="EMBL" id="CCYD01002371">
    <property type="protein sequence ID" value="CEG47056.1"/>
    <property type="molecule type" value="Genomic_DNA"/>
</dbReference>
<evidence type="ECO:0000313" key="2">
    <source>
        <dbReference type="Proteomes" id="UP000054928"/>
    </source>
</evidence>
<evidence type="ECO:0000313" key="1">
    <source>
        <dbReference type="EMBL" id="CEG47056.1"/>
    </source>
</evidence>
<organism evidence="1 2">
    <name type="scientific">Plasmopara halstedii</name>
    <name type="common">Downy mildew of sunflower</name>
    <dbReference type="NCBI Taxonomy" id="4781"/>
    <lineage>
        <taxon>Eukaryota</taxon>
        <taxon>Sar</taxon>
        <taxon>Stramenopiles</taxon>
        <taxon>Oomycota</taxon>
        <taxon>Peronosporomycetes</taxon>
        <taxon>Peronosporales</taxon>
        <taxon>Peronosporaceae</taxon>
        <taxon>Plasmopara</taxon>
    </lineage>
</organism>
<protein>
    <submittedName>
        <fullName evidence="1">Uncharacterized protein</fullName>
    </submittedName>
</protein>
<dbReference type="GeneID" id="36398773"/>
<dbReference type="AlphaFoldDB" id="A0A0P1AZK5"/>
<keyword evidence="2" id="KW-1185">Reference proteome</keyword>
<dbReference type="Proteomes" id="UP000054928">
    <property type="component" value="Unassembled WGS sequence"/>
</dbReference>
<sequence>MKVDKFLRIKNTQPCLGVTPQTKVTLFASPPHQAPFFALVRKSTKVSLRGQVLCTRGLGL</sequence>
<reference evidence="2" key="1">
    <citation type="submission" date="2014-09" db="EMBL/GenBank/DDBJ databases">
        <authorList>
            <person name="Sharma Rahul"/>
            <person name="Thines Marco"/>
        </authorList>
    </citation>
    <scope>NUCLEOTIDE SEQUENCE [LARGE SCALE GENOMIC DNA]</scope>
</reference>
<name>A0A0P1AZK5_PLAHL</name>
<dbReference type="RefSeq" id="XP_024583425.1">
    <property type="nucleotide sequence ID" value="XM_024717981.1"/>
</dbReference>
<accession>A0A0P1AZK5</accession>